<comment type="caution">
    <text evidence="3">The sequence shown here is derived from an EMBL/GenBank/DDBJ whole genome shotgun (WGS) entry which is preliminary data.</text>
</comment>
<feature type="domain" description="DUF5916" evidence="2">
    <location>
        <begin position="252"/>
        <end position="355"/>
    </location>
</feature>
<feature type="chain" id="PRO_5017201477" evidence="1">
    <location>
        <begin position="22"/>
        <end position="735"/>
    </location>
</feature>
<evidence type="ECO:0000256" key="1">
    <source>
        <dbReference type="SAM" id="SignalP"/>
    </source>
</evidence>
<dbReference type="Proteomes" id="UP000276603">
    <property type="component" value="Unassembled WGS sequence"/>
</dbReference>
<organism evidence="3 4">
    <name type="scientific">Ulvibacterium marinum</name>
    <dbReference type="NCBI Taxonomy" id="2419782"/>
    <lineage>
        <taxon>Bacteria</taxon>
        <taxon>Pseudomonadati</taxon>
        <taxon>Bacteroidota</taxon>
        <taxon>Flavobacteriia</taxon>
        <taxon>Flavobacteriales</taxon>
        <taxon>Flavobacteriaceae</taxon>
        <taxon>Ulvibacterium</taxon>
    </lineage>
</organism>
<evidence type="ECO:0000313" key="3">
    <source>
        <dbReference type="EMBL" id="RKN80395.1"/>
    </source>
</evidence>
<dbReference type="EMBL" id="RBCJ01000003">
    <property type="protein sequence ID" value="RKN80395.1"/>
    <property type="molecule type" value="Genomic_DNA"/>
</dbReference>
<feature type="signal peptide" evidence="1">
    <location>
        <begin position="1"/>
        <end position="21"/>
    </location>
</feature>
<dbReference type="AlphaFoldDB" id="A0A3B0C244"/>
<dbReference type="InterPro" id="IPR045670">
    <property type="entry name" value="DUF5916"/>
</dbReference>
<dbReference type="CDD" id="cd09618">
    <property type="entry name" value="CBM9_like_2"/>
    <property type="match status" value="1"/>
</dbReference>
<evidence type="ECO:0000313" key="4">
    <source>
        <dbReference type="Proteomes" id="UP000276603"/>
    </source>
</evidence>
<reference evidence="3 4" key="1">
    <citation type="submission" date="2018-10" db="EMBL/GenBank/DDBJ databases">
        <title>Ulvibacterium marinum gen. nov., sp. nov., a novel marine bacterium of the family Flavobacteriaceae, isolated from a culture of the green alga Ulva prolifera.</title>
        <authorList>
            <person name="Zhang Z."/>
        </authorList>
    </citation>
    <scope>NUCLEOTIDE SEQUENCE [LARGE SCALE GENOMIC DNA]</scope>
    <source>
        <strain evidence="3 4">CCMM003</strain>
    </source>
</reference>
<name>A0A3B0C244_9FLAO</name>
<dbReference type="SUPFAM" id="SSF49344">
    <property type="entry name" value="CBD9-like"/>
    <property type="match status" value="1"/>
</dbReference>
<protein>
    <submittedName>
        <fullName evidence="3">Hydrolase</fullName>
    </submittedName>
</protein>
<accession>A0A3B0C244</accession>
<proteinExistence type="predicted"/>
<dbReference type="RefSeq" id="WP_120713202.1">
    <property type="nucleotide sequence ID" value="NZ_RBCJ01000003.1"/>
</dbReference>
<evidence type="ECO:0000259" key="2">
    <source>
        <dbReference type="Pfam" id="PF19313"/>
    </source>
</evidence>
<sequence length="735" mass="83085">MTLFKNLIFCSFCCISVSVVSQSTNSDLNTRPVAEAQALTEAPLIDGDVLNDPIWQTIAPFDEMVQAQPNFGLPATERTEIRIAYTSEVFFISAVCYDANPDGLVVSDARRDADLDNTDAFIFILDTYKDSQNGFVFGTNALGVEYDAQVDNEGQGNFNANRQQGGTIGGFNLNWDGSWEVRTEVGEYGWSAEFAIPLRTLRFQSGRDWGINFRRNIRKTNEITYWAPMPVGLDLKRLSLAGTLTGLDLRSPGNLKLIPYVLGRMEKDFEVTDPSTEWSADAGGDLKYSVTPSLTLDLTYNTDFAQVEVDDQQVNLDRFNLFFPEKRPFFLENAGQFSVGSPGEVDLFFSRRIGIGDEGNIVPIIGGARLSGKLNRTNIGFLSMWTEEVQEEGVEENNFTLARVNHEFKGRSALGAVIINKEGLQSDDNFNRTLAIDGKLGLGKKARLAGFYARTQDPNDTINERSFKFQADYNWNNWELNAAYTEVGQGFNPEVGFLLRTAFRKPEARVLYHLRPRNPDAKILEYRPHISYRSYWNFDNFLETSFLHIDNHFEWKSGLEIHTGVNVTTEGVVDAFDISRGKNVIVQPGTYNHVESQIVFFTNRSHPFSVNLRSVIGGSFGGTRYIESLTGRLRLGDKFNSEVTFLYNNFQLPVGNFTANILRSQLSYAFRPNIYLQGLIQHNTTDKLWAANLRFGWLQRANTGLFVVWNYNLQDGDPLNNSFIVKYTRMFDLVR</sequence>
<gene>
    <name evidence="3" type="ORF">D7Z94_17410</name>
</gene>
<keyword evidence="3" id="KW-0378">Hydrolase</keyword>
<dbReference type="Pfam" id="PF19313">
    <property type="entry name" value="DUF5916"/>
    <property type="match status" value="1"/>
</dbReference>
<dbReference type="OrthoDB" id="9786766at2"/>
<keyword evidence="1" id="KW-0732">Signal</keyword>
<keyword evidence="4" id="KW-1185">Reference proteome</keyword>
<dbReference type="GO" id="GO:0016787">
    <property type="term" value="F:hydrolase activity"/>
    <property type="evidence" value="ECO:0007669"/>
    <property type="project" value="UniProtKB-KW"/>
</dbReference>
<dbReference type="Gene3D" id="2.60.40.1190">
    <property type="match status" value="1"/>
</dbReference>